<dbReference type="NCBIfam" id="TIGR00045">
    <property type="entry name" value="glycerate kinase"/>
    <property type="match status" value="1"/>
</dbReference>
<dbReference type="EMBL" id="AZTB01000005">
    <property type="protein sequence ID" value="KGG81172.1"/>
    <property type="molecule type" value="Genomic_DNA"/>
</dbReference>
<evidence type="ECO:0000313" key="5">
    <source>
        <dbReference type="EMBL" id="KGG81172.1"/>
    </source>
</evidence>
<evidence type="ECO:0000256" key="4">
    <source>
        <dbReference type="PIRNR" id="PIRNR006078"/>
    </source>
</evidence>
<evidence type="ECO:0000256" key="1">
    <source>
        <dbReference type="ARBA" id="ARBA00006284"/>
    </source>
</evidence>
<protein>
    <submittedName>
        <fullName evidence="5">Glycerate kinase</fullName>
    </submittedName>
</protein>
<dbReference type="PANTHER" id="PTHR21599:SF0">
    <property type="entry name" value="GLYCERATE KINASE"/>
    <property type="match status" value="1"/>
</dbReference>
<dbReference type="AlphaFoldDB" id="A0A096BJY9"/>
<dbReference type="Proteomes" id="UP000029622">
    <property type="component" value="Unassembled WGS sequence"/>
</dbReference>
<evidence type="ECO:0000256" key="3">
    <source>
        <dbReference type="ARBA" id="ARBA00022777"/>
    </source>
</evidence>
<organism evidence="5 6">
    <name type="scientific">Caloranaerobacter azorensis H53214</name>
    <dbReference type="NCBI Taxonomy" id="1156417"/>
    <lineage>
        <taxon>Bacteria</taxon>
        <taxon>Bacillati</taxon>
        <taxon>Bacillota</taxon>
        <taxon>Tissierellia</taxon>
        <taxon>Tissierellales</taxon>
        <taxon>Thermohalobacteraceae</taxon>
        <taxon>Caloranaerobacter</taxon>
    </lineage>
</organism>
<reference evidence="5 6" key="1">
    <citation type="submission" date="2013-12" db="EMBL/GenBank/DDBJ databases">
        <title>Draft genome sequence of Caloranaerobacter sp. H53214.</title>
        <authorList>
            <person name="Jiang L.J."/>
            <person name="Shao Z.Z."/>
            <person name="Long M.N."/>
        </authorList>
    </citation>
    <scope>NUCLEOTIDE SEQUENCE [LARGE SCALE GENOMIC DNA]</scope>
    <source>
        <strain evidence="5 6">H53214</strain>
    </source>
</reference>
<dbReference type="GO" id="GO:0031388">
    <property type="term" value="P:organic acid phosphorylation"/>
    <property type="evidence" value="ECO:0007669"/>
    <property type="project" value="UniProtKB-UniRule"/>
</dbReference>
<gene>
    <name evidence="5" type="ORF">Y919_01955</name>
</gene>
<dbReference type="InterPro" id="IPR036129">
    <property type="entry name" value="Glycerate_kinase_sf"/>
</dbReference>
<comment type="similarity">
    <text evidence="1 4">Belongs to the glycerate kinase type-1 family.</text>
</comment>
<keyword evidence="3 4" id="KW-0418">Kinase</keyword>
<name>A0A096BJY9_9FIRM</name>
<dbReference type="SUPFAM" id="SSF110738">
    <property type="entry name" value="Glycerate kinase I"/>
    <property type="match status" value="1"/>
</dbReference>
<dbReference type="InterPro" id="IPR004381">
    <property type="entry name" value="Glycerate_kinase"/>
</dbReference>
<evidence type="ECO:0000256" key="2">
    <source>
        <dbReference type="ARBA" id="ARBA00022679"/>
    </source>
</evidence>
<evidence type="ECO:0000313" key="6">
    <source>
        <dbReference type="Proteomes" id="UP000029622"/>
    </source>
</evidence>
<proteinExistence type="inferred from homology"/>
<dbReference type="Gene3D" id="3.40.50.10350">
    <property type="entry name" value="Glycerate kinase, domain 1"/>
    <property type="match status" value="1"/>
</dbReference>
<comment type="caution">
    <text evidence="5">The sequence shown here is derived from an EMBL/GenBank/DDBJ whole genome shotgun (WGS) entry which is preliminary data.</text>
</comment>
<sequence>MNILIAPDSFKGSLTSKQYCDICEEAIKSVIPNAKIIKYPLADGGEGTVEALVLNTKGKIKHTTVQDPLGNPIEAKYGILGDGKTGVIEMASASGLTLIPTEKRNPFYTSTYGTGQLVLKLLDEGCTHIIMGIGGSATNDGGAGMMEALGFKLLNDKGEIISRGAKGLLDLHLIDISNRDKRIDNVKFTIACDVTNPLCGPNGASYVYGLQKGAKESDLPILDKALENFAKVVKKELGVDILNIEGAGAAGGLGGGLLAFLNAELKRGFDIISEAVGIEKAFQKEKIDLVITGEGQINYQTVNNKLPVGIAKLAKKYNVPVLAIVGSIGEGYEKVYEFGINSVFSIVDKPETIDYAINNADKLLFSTVKNIFSLLKSFEYIRST</sequence>
<dbReference type="STRING" id="1156417.Y919_01955"/>
<dbReference type="Pfam" id="PF02595">
    <property type="entry name" value="Gly_kinase"/>
    <property type="match status" value="1"/>
</dbReference>
<dbReference type="InterPro" id="IPR018193">
    <property type="entry name" value="Glyc_kinase_flavodox-like_fold"/>
</dbReference>
<dbReference type="GO" id="GO:0008887">
    <property type="term" value="F:glycerate kinase activity"/>
    <property type="evidence" value="ECO:0007669"/>
    <property type="project" value="UniProtKB-UniRule"/>
</dbReference>
<dbReference type="InterPro" id="IPR018197">
    <property type="entry name" value="Glycerate_kinase_RE-like"/>
</dbReference>
<dbReference type="PIRSF" id="PIRSF006078">
    <property type="entry name" value="GlxK"/>
    <property type="match status" value="1"/>
</dbReference>
<accession>A0A096BJY9</accession>
<dbReference type="Gene3D" id="3.90.1510.10">
    <property type="entry name" value="Glycerate kinase, domain 2"/>
    <property type="match status" value="1"/>
</dbReference>
<dbReference type="RefSeq" id="WP_035161884.1">
    <property type="nucleotide sequence ID" value="NZ_AZTB01000005.1"/>
</dbReference>
<keyword evidence="2 4" id="KW-0808">Transferase</keyword>
<dbReference type="PANTHER" id="PTHR21599">
    <property type="entry name" value="GLYCERATE KINASE"/>
    <property type="match status" value="1"/>
</dbReference>